<dbReference type="InterPro" id="IPR056792">
    <property type="entry name" value="PRC_RimM"/>
</dbReference>
<dbReference type="InterPro" id="IPR036976">
    <property type="entry name" value="RimM_N_sf"/>
</dbReference>
<accession>A0ABW6IAE6</accession>
<comment type="domain">
    <text evidence="5">The PRC barrel domain binds ribosomal protein uS19.</text>
</comment>
<feature type="domain" description="RimM N-terminal" evidence="7">
    <location>
        <begin position="7"/>
        <end position="90"/>
    </location>
</feature>
<dbReference type="RefSeq" id="WP_377961158.1">
    <property type="nucleotide sequence ID" value="NZ_JBHZOL010000020.1"/>
</dbReference>
<keyword evidence="10" id="KW-1185">Reference proteome</keyword>
<gene>
    <name evidence="5 9" type="primary">rimM</name>
    <name evidence="9" type="ORF">ACFVKH_02485</name>
</gene>
<evidence type="ECO:0000256" key="6">
    <source>
        <dbReference type="SAM" id="MobiDB-lite"/>
    </source>
</evidence>
<evidence type="ECO:0000256" key="5">
    <source>
        <dbReference type="HAMAP-Rule" id="MF_00014"/>
    </source>
</evidence>
<dbReference type="Proteomes" id="UP001600165">
    <property type="component" value="Unassembled WGS sequence"/>
</dbReference>
<dbReference type="PANTHER" id="PTHR33692:SF1">
    <property type="entry name" value="RIBOSOME MATURATION FACTOR RIMM"/>
    <property type="match status" value="1"/>
</dbReference>
<evidence type="ECO:0000259" key="8">
    <source>
        <dbReference type="Pfam" id="PF24986"/>
    </source>
</evidence>
<dbReference type="Pfam" id="PF01782">
    <property type="entry name" value="RimM"/>
    <property type="match status" value="1"/>
</dbReference>
<keyword evidence="3 5" id="KW-0698">rRNA processing</keyword>
<feature type="region of interest" description="Disordered" evidence="6">
    <location>
        <begin position="151"/>
        <end position="173"/>
    </location>
</feature>
<evidence type="ECO:0000256" key="1">
    <source>
        <dbReference type="ARBA" id="ARBA00022490"/>
    </source>
</evidence>
<proteinExistence type="inferred from homology"/>
<comment type="subcellular location">
    <subcellularLocation>
        <location evidence="5">Cytoplasm</location>
    </subcellularLocation>
</comment>
<protein>
    <recommendedName>
        <fullName evidence="5">Ribosome maturation factor RimM</fullName>
    </recommendedName>
</protein>
<evidence type="ECO:0000313" key="10">
    <source>
        <dbReference type="Proteomes" id="UP001600165"/>
    </source>
</evidence>
<feature type="compositionally biased region" description="Basic residues" evidence="6">
    <location>
        <begin position="163"/>
        <end position="173"/>
    </location>
</feature>
<name>A0ABW6IAE6_9CYAN</name>
<evidence type="ECO:0000259" key="7">
    <source>
        <dbReference type="Pfam" id="PF01782"/>
    </source>
</evidence>
<dbReference type="InterPro" id="IPR011961">
    <property type="entry name" value="RimM"/>
</dbReference>
<evidence type="ECO:0000256" key="4">
    <source>
        <dbReference type="ARBA" id="ARBA00023186"/>
    </source>
</evidence>
<sequence>MSDWLEIGRIVAPQGLRGEVRIYPNSDFPERFLNPGNRWLRRSPTAEPVVVELLGGRLIEGKGLFVVRFAGVETREQAEALRNSVLLVPAGDRLPLEPGEFHVADLIGLKVIEQASQTAVGTVVDVFSAGNDLLEVALPETGITAAPEAISLTSPETPPPVNSRRKPKRPKPIKPKTVLIPFVEDIVPVVNLEQGYVEITPPPGLLEA</sequence>
<comment type="function">
    <text evidence="5">An accessory protein needed during the final step in the assembly of 30S ribosomal subunit, possibly for assembly of the head region. Essential for efficient processing of 16S rRNA. May be needed both before and after RbfA during the maturation of 16S rRNA. It has affinity for free ribosomal 30S subunits but not for 70S ribosomes.</text>
</comment>
<dbReference type="HAMAP" id="MF_00014">
    <property type="entry name" value="Ribosome_mat_RimM"/>
    <property type="match status" value="1"/>
</dbReference>
<comment type="similarity">
    <text evidence="5">Belongs to the RimM family.</text>
</comment>
<dbReference type="InterPro" id="IPR002676">
    <property type="entry name" value="RimM_N"/>
</dbReference>
<keyword evidence="4 5" id="KW-0143">Chaperone</keyword>
<organism evidence="9 10">
    <name type="scientific">Almyronema epifaneia S1</name>
    <dbReference type="NCBI Taxonomy" id="2991925"/>
    <lineage>
        <taxon>Bacteria</taxon>
        <taxon>Bacillati</taxon>
        <taxon>Cyanobacteriota</taxon>
        <taxon>Cyanophyceae</taxon>
        <taxon>Nodosilineales</taxon>
        <taxon>Nodosilineaceae</taxon>
        <taxon>Almyronema</taxon>
        <taxon>Almyronema epifaneia</taxon>
    </lineage>
</organism>
<keyword evidence="1 5" id="KW-0963">Cytoplasm</keyword>
<dbReference type="Pfam" id="PF24986">
    <property type="entry name" value="PRC_RimM"/>
    <property type="match status" value="1"/>
</dbReference>
<dbReference type="NCBIfam" id="TIGR02273">
    <property type="entry name" value="16S_RimM"/>
    <property type="match status" value="1"/>
</dbReference>
<feature type="domain" description="Ribosome maturation factor RimM PRC barrel" evidence="8">
    <location>
        <begin position="104"/>
        <end position="205"/>
    </location>
</feature>
<dbReference type="SUPFAM" id="SSF50447">
    <property type="entry name" value="Translation proteins"/>
    <property type="match status" value="1"/>
</dbReference>
<dbReference type="EMBL" id="JBHZOL010000020">
    <property type="protein sequence ID" value="MFE4105128.1"/>
    <property type="molecule type" value="Genomic_DNA"/>
</dbReference>
<reference evidence="9 10" key="1">
    <citation type="submission" date="2024-10" db="EMBL/GenBank/DDBJ databases">
        <authorList>
            <person name="Ratan Roy A."/>
            <person name="Morales Sandoval P.H."/>
            <person name="De Los Santos Villalobos S."/>
            <person name="Chakraborty S."/>
            <person name="Mukherjee J."/>
        </authorList>
    </citation>
    <scope>NUCLEOTIDE SEQUENCE [LARGE SCALE GENOMIC DNA]</scope>
    <source>
        <strain evidence="9 10">S1</strain>
    </source>
</reference>
<dbReference type="Gene3D" id="2.30.30.240">
    <property type="entry name" value="PRC-barrel domain"/>
    <property type="match status" value="1"/>
</dbReference>
<evidence type="ECO:0000256" key="2">
    <source>
        <dbReference type="ARBA" id="ARBA00022517"/>
    </source>
</evidence>
<evidence type="ECO:0000256" key="3">
    <source>
        <dbReference type="ARBA" id="ARBA00022552"/>
    </source>
</evidence>
<dbReference type="Gene3D" id="2.40.30.60">
    <property type="entry name" value="RimM"/>
    <property type="match status" value="1"/>
</dbReference>
<comment type="caution">
    <text evidence="9">The sequence shown here is derived from an EMBL/GenBank/DDBJ whole genome shotgun (WGS) entry which is preliminary data.</text>
</comment>
<comment type="subunit">
    <text evidence="5">Binds ribosomal protein uS19.</text>
</comment>
<dbReference type="InterPro" id="IPR009000">
    <property type="entry name" value="Transl_B-barrel_sf"/>
</dbReference>
<dbReference type="PANTHER" id="PTHR33692">
    <property type="entry name" value="RIBOSOME MATURATION FACTOR RIMM"/>
    <property type="match status" value="1"/>
</dbReference>
<keyword evidence="2 5" id="KW-0690">Ribosome biogenesis</keyword>
<evidence type="ECO:0000313" key="9">
    <source>
        <dbReference type="EMBL" id="MFE4105128.1"/>
    </source>
</evidence>